<evidence type="ECO:0000313" key="3">
    <source>
        <dbReference type="Proteomes" id="UP001165341"/>
    </source>
</evidence>
<name>A0AA41QXP7_9MICO</name>
<accession>A0AA41QXP7</accession>
<feature type="compositionally biased region" description="Basic and acidic residues" evidence="1">
    <location>
        <begin position="178"/>
        <end position="190"/>
    </location>
</feature>
<reference evidence="2" key="1">
    <citation type="submission" date="2022-03" db="EMBL/GenBank/DDBJ databases">
        <title>Cryobacterium sp. nov. strain ZS14-85, isolated from Antarctic soil.</title>
        <authorList>
            <person name="Li J."/>
            <person name="Niu G."/>
        </authorList>
    </citation>
    <scope>NUCLEOTIDE SEQUENCE</scope>
    <source>
        <strain evidence="2">ZS14-85</strain>
    </source>
</reference>
<evidence type="ECO:0000256" key="1">
    <source>
        <dbReference type="SAM" id="MobiDB-lite"/>
    </source>
</evidence>
<organism evidence="2 3">
    <name type="scientific">Cryobacterium zhongshanensis</name>
    <dbReference type="NCBI Taxonomy" id="2928153"/>
    <lineage>
        <taxon>Bacteria</taxon>
        <taxon>Bacillati</taxon>
        <taxon>Actinomycetota</taxon>
        <taxon>Actinomycetes</taxon>
        <taxon>Micrococcales</taxon>
        <taxon>Microbacteriaceae</taxon>
        <taxon>Cryobacterium</taxon>
    </lineage>
</organism>
<comment type="caution">
    <text evidence="2">The sequence shown here is derived from an EMBL/GenBank/DDBJ whole genome shotgun (WGS) entry which is preliminary data.</text>
</comment>
<gene>
    <name evidence="2" type="ORF">MQH31_17370</name>
</gene>
<protein>
    <submittedName>
        <fullName evidence="2">Uncharacterized protein</fullName>
    </submittedName>
</protein>
<dbReference type="Proteomes" id="UP001165341">
    <property type="component" value="Unassembled WGS sequence"/>
</dbReference>
<dbReference type="EMBL" id="JALGAR010000006">
    <property type="protein sequence ID" value="MCI4659576.1"/>
    <property type="molecule type" value="Genomic_DNA"/>
</dbReference>
<feature type="region of interest" description="Disordered" evidence="1">
    <location>
        <begin position="126"/>
        <end position="190"/>
    </location>
</feature>
<dbReference type="RefSeq" id="WP_243013067.1">
    <property type="nucleotide sequence ID" value="NZ_JALGAR010000006.1"/>
</dbReference>
<feature type="compositionally biased region" description="Low complexity" evidence="1">
    <location>
        <begin position="158"/>
        <end position="176"/>
    </location>
</feature>
<sequence>MSGYSSPGDITITVERLTPAPSGPTGLGLLDGLAVVTIGMDPVTQQIQQAVTKVLTDMLEDLVVKTICPEEIFGVRISAERLHKLSGAQIVDFLDGIEQALKGQISVTVSPLDAFDAVRKTLSSSLGATAQSRTGHNPSRRNPAQISRMSRPMRADGKAPAPKAPLKPSEKLLAALRRSSEKGRDETRGR</sequence>
<evidence type="ECO:0000313" key="2">
    <source>
        <dbReference type="EMBL" id="MCI4659576.1"/>
    </source>
</evidence>
<proteinExistence type="predicted"/>
<keyword evidence="3" id="KW-1185">Reference proteome</keyword>
<feature type="compositionally biased region" description="Polar residues" evidence="1">
    <location>
        <begin position="126"/>
        <end position="148"/>
    </location>
</feature>
<dbReference type="AlphaFoldDB" id="A0AA41QXP7"/>